<protein>
    <submittedName>
        <fullName evidence="7">Heat shock factor family protein</fullName>
    </submittedName>
</protein>
<dbReference type="InterPro" id="IPR036390">
    <property type="entry name" value="WH_DNA-bd_sf"/>
</dbReference>
<evidence type="ECO:0000313" key="7">
    <source>
        <dbReference type="EMBL" id="KAK1747799.1"/>
    </source>
</evidence>
<sequence length="510" mass="54695">HLFQPLRHSSYILFFSYTTTLRLATTLCSIQLLASIKESVTIAMNSSINPLFSLVEAAQLVGNHHHKAPITASVTEGQQVSSSTHEVSDDDQTIASKMIALRENHLMALRAAATNAGMNSTVPPQTAPLPAAGRRVTIAADDSSGGKEIFPMKLHALLADPAVHDVISWLPQGKSFVVLRPDVFAARVLPRYFAPEGSNSLNARPATGKNGSVKRAQGVHKYPSFTRKLNRWGFRQISRGPDAGAFCHDLFQRDSPELCRGMVCQKSRKSKQAIMERQSMNSDVSDLISLSSVSTKSTTASGEKINNCSAAVTVSTAGVSTSSRSLPFKKRRSFQSIDGSMDGDIPSVVSHRNSSRRNAPFPTEGVSEMVAKRESGINGGIMAEAAAKEALARHFHEQHRAFAISSLMENSRLAMEAAGLKVSANQRTEAPSQVVVNRSVTTAKTDETNTSKQQTPILGATTNSAVFAPTVPHLSLEQKCSSHAAVLSSAAAAKDALMKAYMQALNGSSR</sequence>
<dbReference type="PANTHER" id="PTHR10015">
    <property type="entry name" value="HEAT SHOCK TRANSCRIPTION FACTOR"/>
    <property type="match status" value="1"/>
</dbReference>
<dbReference type="Pfam" id="PF00447">
    <property type="entry name" value="HSF_DNA-bind"/>
    <property type="match status" value="1"/>
</dbReference>
<keyword evidence="2" id="KW-0238">DNA-binding</keyword>
<feature type="compositionally biased region" description="Low complexity" evidence="5">
    <location>
        <begin position="347"/>
        <end position="358"/>
    </location>
</feature>
<feature type="domain" description="HSF-type DNA-binding" evidence="6">
    <location>
        <begin position="146"/>
        <end position="265"/>
    </location>
</feature>
<feature type="region of interest" description="Disordered" evidence="5">
    <location>
        <begin position="337"/>
        <end position="364"/>
    </location>
</feature>
<comment type="similarity">
    <text evidence="4">Belongs to the HSF family.</text>
</comment>
<comment type="caution">
    <text evidence="7">The sequence shown here is derived from an EMBL/GenBank/DDBJ whole genome shotgun (WGS) entry which is preliminary data.</text>
</comment>
<organism evidence="7 8">
    <name type="scientific">Skeletonema marinoi</name>
    <dbReference type="NCBI Taxonomy" id="267567"/>
    <lineage>
        <taxon>Eukaryota</taxon>
        <taxon>Sar</taxon>
        <taxon>Stramenopiles</taxon>
        <taxon>Ochrophyta</taxon>
        <taxon>Bacillariophyta</taxon>
        <taxon>Coscinodiscophyceae</taxon>
        <taxon>Thalassiosirophycidae</taxon>
        <taxon>Thalassiosirales</taxon>
        <taxon>Skeletonemataceae</taxon>
        <taxon>Skeletonema</taxon>
        <taxon>Skeletonema marinoi-dohrnii complex</taxon>
    </lineage>
</organism>
<keyword evidence="7" id="KW-0346">Stress response</keyword>
<dbReference type="Proteomes" id="UP001224775">
    <property type="component" value="Unassembled WGS sequence"/>
</dbReference>
<dbReference type="InterPro" id="IPR000232">
    <property type="entry name" value="HSF_DNA-bd"/>
</dbReference>
<evidence type="ECO:0000256" key="2">
    <source>
        <dbReference type="ARBA" id="ARBA00023125"/>
    </source>
</evidence>
<keyword evidence="8" id="KW-1185">Reference proteome</keyword>
<dbReference type="SMART" id="SM00415">
    <property type="entry name" value="HSF"/>
    <property type="match status" value="1"/>
</dbReference>
<dbReference type="GO" id="GO:0003700">
    <property type="term" value="F:DNA-binding transcription factor activity"/>
    <property type="evidence" value="ECO:0007669"/>
    <property type="project" value="InterPro"/>
</dbReference>
<dbReference type="SUPFAM" id="SSF46785">
    <property type="entry name" value="Winged helix' DNA-binding domain"/>
    <property type="match status" value="1"/>
</dbReference>
<reference evidence="7" key="1">
    <citation type="submission" date="2023-06" db="EMBL/GenBank/DDBJ databases">
        <title>Survivors Of The Sea: Transcriptome response of Skeletonema marinoi to long-term dormancy.</title>
        <authorList>
            <person name="Pinder M.I.M."/>
            <person name="Kourtchenko O."/>
            <person name="Robertson E.K."/>
            <person name="Larsson T."/>
            <person name="Maumus F."/>
            <person name="Osuna-Cruz C.M."/>
            <person name="Vancaester E."/>
            <person name="Stenow R."/>
            <person name="Vandepoele K."/>
            <person name="Ploug H."/>
            <person name="Bruchert V."/>
            <person name="Godhe A."/>
            <person name="Topel M."/>
        </authorList>
    </citation>
    <scope>NUCLEOTIDE SEQUENCE</scope>
    <source>
        <strain evidence="7">R05AC</strain>
    </source>
</reference>
<evidence type="ECO:0000256" key="5">
    <source>
        <dbReference type="SAM" id="MobiDB-lite"/>
    </source>
</evidence>
<dbReference type="Gene3D" id="1.10.10.10">
    <property type="entry name" value="Winged helix-like DNA-binding domain superfamily/Winged helix DNA-binding domain"/>
    <property type="match status" value="1"/>
</dbReference>
<dbReference type="EMBL" id="JATAAI010000002">
    <property type="protein sequence ID" value="KAK1747799.1"/>
    <property type="molecule type" value="Genomic_DNA"/>
</dbReference>
<dbReference type="GO" id="GO:0005634">
    <property type="term" value="C:nucleus"/>
    <property type="evidence" value="ECO:0007669"/>
    <property type="project" value="UniProtKB-SubCell"/>
</dbReference>
<evidence type="ECO:0000256" key="4">
    <source>
        <dbReference type="RuleBase" id="RU004020"/>
    </source>
</evidence>
<proteinExistence type="inferred from homology"/>
<dbReference type="AlphaFoldDB" id="A0AAD8YLP3"/>
<keyword evidence="3" id="KW-0539">Nucleus</keyword>
<evidence type="ECO:0000313" key="8">
    <source>
        <dbReference type="Proteomes" id="UP001224775"/>
    </source>
</evidence>
<feature type="non-terminal residue" evidence="7">
    <location>
        <position position="1"/>
    </location>
</feature>
<evidence type="ECO:0000259" key="6">
    <source>
        <dbReference type="SMART" id="SM00415"/>
    </source>
</evidence>
<gene>
    <name evidence="7" type="ORF">QTG54_001762</name>
</gene>
<dbReference type="PANTHER" id="PTHR10015:SF206">
    <property type="entry name" value="HSF-TYPE DNA-BINDING DOMAIN-CONTAINING PROTEIN"/>
    <property type="match status" value="1"/>
</dbReference>
<evidence type="ECO:0000256" key="3">
    <source>
        <dbReference type="ARBA" id="ARBA00023242"/>
    </source>
</evidence>
<comment type="subcellular location">
    <subcellularLocation>
        <location evidence="1">Nucleus</location>
    </subcellularLocation>
</comment>
<name>A0AAD8YLP3_9STRA</name>
<evidence type="ECO:0000256" key="1">
    <source>
        <dbReference type="ARBA" id="ARBA00004123"/>
    </source>
</evidence>
<dbReference type="GO" id="GO:0043565">
    <property type="term" value="F:sequence-specific DNA binding"/>
    <property type="evidence" value="ECO:0007669"/>
    <property type="project" value="InterPro"/>
</dbReference>
<accession>A0AAD8YLP3</accession>
<dbReference type="InterPro" id="IPR036388">
    <property type="entry name" value="WH-like_DNA-bd_sf"/>
</dbReference>